<protein>
    <submittedName>
        <fullName evidence="3">Uncharacterized protein</fullName>
    </submittedName>
</protein>
<dbReference type="PANTHER" id="PTHR13238">
    <property type="entry name" value="PROTEIN C21ORF59"/>
    <property type="match status" value="1"/>
</dbReference>
<dbReference type="AlphaFoldDB" id="A0A4Z1ST99"/>
<evidence type="ECO:0000256" key="2">
    <source>
        <dbReference type="SAM" id="MobiDB-lite"/>
    </source>
</evidence>
<gene>
    <name evidence="3" type="ORF">GMRT_14377</name>
</gene>
<comment type="caution">
    <text evidence="3">The sequence shown here is derived from an EMBL/GenBank/DDBJ whole genome shotgun (WGS) entry which is preliminary data.</text>
</comment>
<evidence type="ECO:0000256" key="1">
    <source>
        <dbReference type="ARBA" id="ARBA00009619"/>
    </source>
</evidence>
<dbReference type="GO" id="GO:0003352">
    <property type="term" value="P:regulation of cilium movement"/>
    <property type="evidence" value="ECO:0007669"/>
    <property type="project" value="InterPro"/>
</dbReference>
<evidence type="ECO:0000313" key="3">
    <source>
        <dbReference type="EMBL" id="TNJ28225.1"/>
    </source>
</evidence>
<dbReference type="EMBL" id="VDLU01000002">
    <property type="protein sequence ID" value="TNJ28225.1"/>
    <property type="molecule type" value="Genomic_DNA"/>
</dbReference>
<evidence type="ECO:0000313" key="4">
    <source>
        <dbReference type="Proteomes" id="UP000315496"/>
    </source>
</evidence>
<dbReference type="PANTHER" id="PTHR13238:SF0">
    <property type="entry name" value="CILIA- AND FLAGELLA-ASSOCIATED PROTEIN 298"/>
    <property type="match status" value="1"/>
</dbReference>
<dbReference type="Pfam" id="PF11069">
    <property type="entry name" value="CFAP298"/>
    <property type="match status" value="1"/>
</dbReference>
<dbReference type="InterPro" id="IPR021298">
    <property type="entry name" value="CFAP298"/>
</dbReference>
<dbReference type="OrthoDB" id="276065at2759"/>
<reference evidence="3 4" key="1">
    <citation type="submission" date="2019-05" db="EMBL/GenBank/DDBJ databases">
        <title>The compact genome of Giardia muris reveals important steps in the evolution of intestinal protozoan parasites.</title>
        <authorList>
            <person name="Xu F."/>
            <person name="Jimenez-Gonzalez A."/>
            <person name="Einarsson E."/>
            <person name="Astvaldsson A."/>
            <person name="Peirasmaki D."/>
            <person name="Eckmann L."/>
            <person name="Andersson J.O."/>
            <person name="Svard S.G."/>
            <person name="Jerlstrom-Hultqvist J."/>
        </authorList>
    </citation>
    <scope>NUCLEOTIDE SEQUENCE [LARGE SCALE GENOMIC DNA]</scope>
    <source>
        <strain evidence="3 4">Roberts-Thomson</strain>
    </source>
</reference>
<dbReference type="VEuPathDB" id="GiardiaDB:GMRT_14377"/>
<organism evidence="3 4">
    <name type="scientific">Giardia muris</name>
    <dbReference type="NCBI Taxonomy" id="5742"/>
    <lineage>
        <taxon>Eukaryota</taxon>
        <taxon>Metamonada</taxon>
        <taxon>Diplomonadida</taxon>
        <taxon>Hexamitidae</taxon>
        <taxon>Giardiinae</taxon>
        <taxon>Giardia</taxon>
    </lineage>
</organism>
<comment type="similarity">
    <text evidence="1">Belongs to the CFAP298 family.</text>
</comment>
<keyword evidence="4" id="KW-1185">Reference proteome</keyword>
<sequence length="271" mass="30611">MLLNVIPTDTKYSFYFECDPTEETASVTARGLTLHNHIALLDSLVMPLEDLIKHGPLRKPEYKALEGRQEGEDELGPNQDEHHLRTGFAPNEAGTRTLTTALEEIKRVCKLGETRTPITLDLLKDTLAIVKGSILMTWPQNLPEYDPLREILDQEDEILRGNVDNQQRYYCVETGALFFAGKTLTAKGAHMSAIKCPPRTTLIVTPSRSQSYVPRQQEDAVRADVMKYMFEREKRLKEAELNTGEDAAAEAWADTRALKKQLLGSEDIRIK</sequence>
<feature type="region of interest" description="Disordered" evidence="2">
    <location>
        <begin position="66"/>
        <end position="89"/>
    </location>
</feature>
<dbReference type="Proteomes" id="UP000315496">
    <property type="component" value="Chromosome 2"/>
</dbReference>
<accession>A0A4Z1ST99</accession>
<name>A0A4Z1ST99_GIAMU</name>
<proteinExistence type="inferred from homology"/>